<dbReference type="PANTHER" id="PTHR42934:SF1">
    <property type="entry name" value="GLYCOLATE OXIDASE SUBUNIT GLCD"/>
    <property type="match status" value="1"/>
</dbReference>
<keyword evidence="7" id="KW-1185">Reference proteome</keyword>
<evidence type="ECO:0000256" key="2">
    <source>
        <dbReference type="ARBA" id="ARBA00022630"/>
    </source>
</evidence>
<dbReference type="InterPro" id="IPR016164">
    <property type="entry name" value="FAD-linked_Oxase-like_C"/>
</dbReference>
<organism evidence="6 7">
    <name type="scientific">Litorivicinus lipolyticus</name>
    <dbReference type="NCBI Taxonomy" id="418701"/>
    <lineage>
        <taxon>Bacteria</taxon>
        <taxon>Pseudomonadati</taxon>
        <taxon>Pseudomonadota</taxon>
        <taxon>Gammaproteobacteria</taxon>
        <taxon>Oceanospirillales</taxon>
        <taxon>Litorivicinaceae</taxon>
        <taxon>Litorivicinus</taxon>
    </lineage>
</organism>
<name>A0A5Q2QA85_9GAMM</name>
<dbReference type="RefSeq" id="WP_153713647.1">
    <property type="nucleotide sequence ID" value="NZ_CP045871.1"/>
</dbReference>
<sequence length="478" mass="50290">MQTLIDRLRRDLRPDQLLSDLESTRVYSNDAYTTAQQRPALVALPESTEDVVAIVNACRDSGTALVTRGAGTGLSGGATPIDGALLLVTTRMRTMGTRRGLTLWVEPGVRNQAISEAVAADGLYFAPDPSSQVASSIGGNVAENSGGIHCCKYGVTVNNVCAVEVVTSDGEVHQFGSEALDSEGLDCLAAMHASEGLLGVVTRVCVKLRPVPPVQRVIAAAFSDLFVASDAVAQLFSAGIMPAAIEVVDGNLIRAVNTLLDAGFPDDAGGMVLVELDGVEAEVNETIAQARAVLEPLASSLDISRDEAHRLHLWKVRKAAFPAMAMQSPDVLVLDATVPRRAMAPALVAISEAAERAGFRVWNAYHAGDGNLHPSVLFDAAADETDAAHGLGALALQICLDHGGTITGEHGIGIEKVDYMCLQFSQAENAQFHAFKGAFDGTGLLNPGKAIPTPHRCAEGGALHVHDGQFPHPELERF</sequence>
<dbReference type="OrthoDB" id="9811557at2"/>
<dbReference type="InterPro" id="IPR004113">
    <property type="entry name" value="FAD-bd_oxidored_4_C"/>
</dbReference>
<gene>
    <name evidence="6" type="ORF">GH975_05965</name>
</gene>
<dbReference type="PROSITE" id="PS51387">
    <property type="entry name" value="FAD_PCMH"/>
    <property type="match status" value="1"/>
</dbReference>
<dbReference type="Gene3D" id="1.10.45.10">
    <property type="entry name" value="Vanillyl-alcohol Oxidase, Chain A, domain 4"/>
    <property type="match status" value="1"/>
</dbReference>
<keyword evidence="4" id="KW-0560">Oxidoreductase</keyword>
<dbReference type="GO" id="GO:0016491">
    <property type="term" value="F:oxidoreductase activity"/>
    <property type="evidence" value="ECO:0007669"/>
    <property type="project" value="UniProtKB-KW"/>
</dbReference>
<dbReference type="InterPro" id="IPR036318">
    <property type="entry name" value="FAD-bd_PCMH-like_sf"/>
</dbReference>
<dbReference type="InterPro" id="IPR016166">
    <property type="entry name" value="FAD-bd_PCMH"/>
</dbReference>
<feature type="domain" description="FAD-binding PCMH-type" evidence="5">
    <location>
        <begin position="35"/>
        <end position="211"/>
    </location>
</feature>
<accession>A0A5Q2QA85</accession>
<evidence type="ECO:0000313" key="7">
    <source>
        <dbReference type="Proteomes" id="UP000388235"/>
    </source>
</evidence>
<dbReference type="InterPro" id="IPR016169">
    <property type="entry name" value="FAD-bd_PCMH_sub2"/>
</dbReference>
<dbReference type="Proteomes" id="UP000388235">
    <property type="component" value="Chromosome"/>
</dbReference>
<dbReference type="Pfam" id="PF01565">
    <property type="entry name" value="FAD_binding_4"/>
    <property type="match status" value="1"/>
</dbReference>
<evidence type="ECO:0000259" key="5">
    <source>
        <dbReference type="PROSITE" id="PS51387"/>
    </source>
</evidence>
<dbReference type="Gene3D" id="3.30.70.2740">
    <property type="match status" value="1"/>
</dbReference>
<dbReference type="SUPFAM" id="SSF55103">
    <property type="entry name" value="FAD-linked oxidases, C-terminal domain"/>
    <property type="match status" value="1"/>
</dbReference>
<dbReference type="Gene3D" id="3.30.465.10">
    <property type="match status" value="1"/>
</dbReference>
<protein>
    <submittedName>
        <fullName evidence="6">FAD-binding protein</fullName>
    </submittedName>
</protein>
<dbReference type="EMBL" id="CP045871">
    <property type="protein sequence ID" value="QGG80143.1"/>
    <property type="molecule type" value="Genomic_DNA"/>
</dbReference>
<dbReference type="InterPro" id="IPR006094">
    <property type="entry name" value="Oxid_FAD_bind_N"/>
</dbReference>
<dbReference type="InterPro" id="IPR016171">
    <property type="entry name" value="Vanillyl_alc_oxidase_C-sub2"/>
</dbReference>
<reference evidence="6 7" key="1">
    <citation type="submission" date="2019-11" db="EMBL/GenBank/DDBJ databases">
        <authorList>
            <person name="Khan S.A."/>
            <person name="Jeon C.O."/>
            <person name="Chun B.H."/>
        </authorList>
    </citation>
    <scope>NUCLEOTIDE SEQUENCE [LARGE SCALE GENOMIC DNA]</scope>
    <source>
        <strain evidence="6 7">IMCC 1097</strain>
    </source>
</reference>
<evidence type="ECO:0000256" key="4">
    <source>
        <dbReference type="ARBA" id="ARBA00023002"/>
    </source>
</evidence>
<evidence type="ECO:0000313" key="6">
    <source>
        <dbReference type="EMBL" id="QGG80143.1"/>
    </source>
</evidence>
<dbReference type="SUPFAM" id="SSF56176">
    <property type="entry name" value="FAD-binding/transporter-associated domain-like"/>
    <property type="match status" value="1"/>
</dbReference>
<dbReference type="KEGG" id="llp:GH975_05965"/>
<dbReference type="Pfam" id="PF02913">
    <property type="entry name" value="FAD-oxidase_C"/>
    <property type="match status" value="1"/>
</dbReference>
<evidence type="ECO:0000256" key="1">
    <source>
        <dbReference type="ARBA" id="ARBA00001974"/>
    </source>
</evidence>
<dbReference type="AlphaFoldDB" id="A0A5Q2QA85"/>
<keyword evidence="3" id="KW-0274">FAD</keyword>
<dbReference type="GO" id="GO:0071949">
    <property type="term" value="F:FAD binding"/>
    <property type="evidence" value="ECO:0007669"/>
    <property type="project" value="InterPro"/>
</dbReference>
<evidence type="ECO:0000256" key="3">
    <source>
        <dbReference type="ARBA" id="ARBA00022827"/>
    </source>
</evidence>
<dbReference type="PANTHER" id="PTHR42934">
    <property type="entry name" value="GLYCOLATE OXIDASE SUBUNIT GLCD"/>
    <property type="match status" value="1"/>
</dbReference>
<keyword evidence="2" id="KW-0285">Flavoprotein</keyword>
<proteinExistence type="predicted"/>
<dbReference type="InterPro" id="IPR051914">
    <property type="entry name" value="FAD-linked_OxidoTrans_Type4"/>
</dbReference>
<comment type="cofactor">
    <cofactor evidence="1">
        <name>FAD</name>
        <dbReference type="ChEBI" id="CHEBI:57692"/>
    </cofactor>
</comment>